<protein>
    <recommendedName>
        <fullName evidence="4">Transmembrane protein</fullName>
    </recommendedName>
</protein>
<gene>
    <name evidence="2" type="ORF">DERP_004284</name>
</gene>
<keyword evidence="1" id="KW-1133">Transmembrane helix</keyword>
<name>A0ABQ8J8N4_DERPT</name>
<reference evidence="2 3" key="2">
    <citation type="journal article" date="2022" name="Mol. Biol. Evol.">
        <title>Comparative Genomics Reveals Insights into the Divergent Evolution of Astigmatic Mites and Household Pest Adaptations.</title>
        <authorList>
            <person name="Xiong Q."/>
            <person name="Wan A.T."/>
            <person name="Liu X."/>
            <person name="Fung C.S."/>
            <person name="Xiao X."/>
            <person name="Malainual N."/>
            <person name="Hou J."/>
            <person name="Wang L."/>
            <person name="Wang M."/>
            <person name="Yang K.Y."/>
            <person name="Cui Y."/>
            <person name="Leung E.L."/>
            <person name="Nong W."/>
            <person name="Shin S.K."/>
            <person name="Au S.W."/>
            <person name="Jeong K.Y."/>
            <person name="Chew F.T."/>
            <person name="Hui J.H."/>
            <person name="Leung T.F."/>
            <person name="Tungtrongchitr A."/>
            <person name="Zhong N."/>
            <person name="Liu Z."/>
            <person name="Tsui S.K."/>
        </authorList>
    </citation>
    <scope>NUCLEOTIDE SEQUENCE [LARGE SCALE GENOMIC DNA]</scope>
    <source>
        <strain evidence="2">Derp</strain>
    </source>
</reference>
<sequence>MTVIQWKGKDEESKNNANQSPIISMAISINEQTNKTRIYCLKSYDRLTYQIGDYNQEIDMNEVKIFTGVHEENQIMGAISYQNKGIISSFYGKLSYRIKMYKFEEKQYGTTNFEWKKSLVVDSGLNLIYQFDETPSVQQQQEFIKSFAQIFGPYSFTYGFVDKGQIYLFSSHDDKVITFSMDIFENMEQKYPFKLQSYRDFINCNKKIEPIIIDNKHNNGTDVPNNEPKEFSTTILIIIVASIIIFLLLIVSLVFCLRKKSGKKNPVQKLAPKQQINLDGTSVSMISPTKTTTTTTSTAATMNEKTISNSSMISRTPSTTAKKMSKIYNVN</sequence>
<evidence type="ECO:0000256" key="1">
    <source>
        <dbReference type="SAM" id="Phobius"/>
    </source>
</evidence>
<evidence type="ECO:0008006" key="4">
    <source>
        <dbReference type="Google" id="ProtNLM"/>
    </source>
</evidence>
<proteinExistence type="predicted"/>
<evidence type="ECO:0000313" key="2">
    <source>
        <dbReference type="EMBL" id="KAH9418954.1"/>
    </source>
</evidence>
<comment type="caution">
    <text evidence="2">The sequence shown here is derived from an EMBL/GenBank/DDBJ whole genome shotgun (WGS) entry which is preliminary data.</text>
</comment>
<evidence type="ECO:0000313" key="3">
    <source>
        <dbReference type="Proteomes" id="UP000887458"/>
    </source>
</evidence>
<organism evidence="2 3">
    <name type="scientific">Dermatophagoides pteronyssinus</name>
    <name type="common">European house dust mite</name>
    <dbReference type="NCBI Taxonomy" id="6956"/>
    <lineage>
        <taxon>Eukaryota</taxon>
        <taxon>Metazoa</taxon>
        <taxon>Ecdysozoa</taxon>
        <taxon>Arthropoda</taxon>
        <taxon>Chelicerata</taxon>
        <taxon>Arachnida</taxon>
        <taxon>Acari</taxon>
        <taxon>Acariformes</taxon>
        <taxon>Sarcoptiformes</taxon>
        <taxon>Astigmata</taxon>
        <taxon>Psoroptidia</taxon>
        <taxon>Analgoidea</taxon>
        <taxon>Pyroglyphidae</taxon>
        <taxon>Dermatophagoidinae</taxon>
        <taxon>Dermatophagoides</taxon>
    </lineage>
</organism>
<dbReference type="Proteomes" id="UP000887458">
    <property type="component" value="Unassembled WGS sequence"/>
</dbReference>
<feature type="transmembrane region" description="Helical" evidence="1">
    <location>
        <begin position="235"/>
        <end position="257"/>
    </location>
</feature>
<keyword evidence="3" id="KW-1185">Reference proteome</keyword>
<dbReference type="EMBL" id="NJHN03000062">
    <property type="protein sequence ID" value="KAH9418954.1"/>
    <property type="molecule type" value="Genomic_DNA"/>
</dbReference>
<keyword evidence="1" id="KW-0472">Membrane</keyword>
<reference evidence="2 3" key="1">
    <citation type="journal article" date="2018" name="J. Allergy Clin. Immunol.">
        <title>High-quality assembly of Dermatophagoides pteronyssinus genome and transcriptome reveals a wide range of novel allergens.</title>
        <authorList>
            <person name="Liu X.Y."/>
            <person name="Yang K.Y."/>
            <person name="Wang M.Q."/>
            <person name="Kwok J.S."/>
            <person name="Zeng X."/>
            <person name="Yang Z."/>
            <person name="Xiao X.J."/>
            <person name="Lau C.P."/>
            <person name="Li Y."/>
            <person name="Huang Z.M."/>
            <person name="Ba J.G."/>
            <person name="Yim A.K."/>
            <person name="Ouyang C.Y."/>
            <person name="Ngai S.M."/>
            <person name="Chan T.F."/>
            <person name="Leung E.L."/>
            <person name="Liu L."/>
            <person name="Liu Z.G."/>
            <person name="Tsui S.K."/>
        </authorList>
    </citation>
    <scope>NUCLEOTIDE SEQUENCE [LARGE SCALE GENOMIC DNA]</scope>
    <source>
        <strain evidence="2">Derp</strain>
    </source>
</reference>
<keyword evidence="1" id="KW-0812">Transmembrane</keyword>
<accession>A0ABQ8J8N4</accession>